<evidence type="ECO:0000259" key="6">
    <source>
        <dbReference type="PROSITE" id="PS51007"/>
    </source>
</evidence>
<feature type="domain" description="Cytochrome c" evidence="6">
    <location>
        <begin position="38"/>
        <end position="145"/>
    </location>
</feature>
<proteinExistence type="predicted"/>
<dbReference type="SUPFAM" id="SSF46626">
    <property type="entry name" value="Cytochrome c"/>
    <property type="match status" value="2"/>
</dbReference>
<dbReference type="HOGENOM" id="CLU_028594_2_1_5"/>
<protein>
    <submittedName>
        <fullName evidence="7">Putative diheme cytochrome c-553</fullName>
    </submittedName>
</protein>
<accession>A0A017HHG6</accession>
<dbReference type="PANTHER" id="PTHR35008:SF8">
    <property type="entry name" value="ALCOHOL DEHYDROGENASE CYTOCHROME C SUBUNIT"/>
    <property type="match status" value="1"/>
</dbReference>
<dbReference type="AlphaFoldDB" id="A0A017HHG6"/>
<dbReference type="STRING" id="442562.Rumeso_04684"/>
<sequence>MRRALLSVAVVALVGAGAAWWLTAPDNLPASALDGVTGDAGRGQVLFAAAGCGSCHIAPGAEETDSPVLSGGRRFATQFGTFVAPNISPSPQGIGDWSDYQVVNAVMRGVDDEGRHLYPAFPWNAYNKATVQDVADIVAYIRTLPPSDAGSLPHELSFPFDIRQSLGGWKLLFEHRDWVLQGDLTPEQERGRYLVEALGHCGECHTPRNALGGLDRSAWLAGAPDPAGKGRVPNITPAGLDWSEDDIVTMLQSGFTPDYDVVGGEMAQVVRNTAQLSDEDRAAIAAYLKAVPPVESTAPQPGAGDSTAEEGTASDEGDS</sequence>
<dbReference type="GO" id="GO:0020037">
    <property type="term" value="F:heme binding"/>
    <property type="evidence" value="ECO:0007669"/>
    <property type="project" value="InterPro"/>
</dbReference>
<evidence type="ECO:0000256" key="2">
    <source>
        <dbReference type="ARBA" id="ARBA00022723"/>
    </source>
</evidence>
<dbReference type="Proteomes" id="UP000019666">
    <property type="component" value="Unassembled WGS sequence"/>
</dbReference>
<dbReference type="Gene3D" id="1.10.760.10">
    <property type="entry name" value="Cytochrome c-like domain"/>
    <property type="match status" value="2"/>
</dbReference>
<evidence type="ECO:0000256" key="4">
    <source>
        <dbReference type="PROSITE-ProRule" id="PRU00433"/>
    </source>
</evidence>
<evidence type="ECO:0000256" key="5">
    <source>
        <dbReference type="SAM" id="MobiDB-lite"/>
    </source>
</evidence>
<keyword evidence="8" id="KW-1185">Reference proteome</keyword>
<gene>
    <name evidence="7" type="ORF">Rumeso_04684</name>
</gene>
<evidence type="ECO:0000256" key="3">
    <source>
        <dbReference type="ARBA" id="ARBA00023004"/>
    </source>
</evidence>
<name>A0A017HHG6_9RHOB</name>
<evidence type="ECO:0000256" key="1">
    <source>
        <dbReference type="ARBA" id="ARBA00022617"/>
    </source>
</evidence>
<keyword evidence="1 4" id="KW-0349">Heme</keyword>
<feature type="region of interest" description="Disordered" evidence="5">
    <location>
        <begin position="291"/>
        <end position="319"/>
    </location>
</feature>
<evidence type="ECO:0000313" key="7">
    <source>
        <dbReference type="EMBL" id="EYD73563.1"/>
    </source>
</evidence>
<dbReference type="GO" id="GO:0009055">
    <property type="term" value="F:electron transfer activity"/>
    <property type="evidence" value="ECO:0007669"/>
    <property type="project" value="InterPro"/>
</dbReference>
<organism evidence="7 8">
    <name type="scientific">Rubellimicrobium mesophilum DSM 19309</name>
    <dbReference type="NCBI Taxonomy" id="442562"/>
    <lineage>
        <taxon>Bacteria</taxon>
        <taxon>Pseudomonadati</taxon>
        <taxon>Pseudomonadota</taxon>
        <taxon>Alphaproteobacteria</taxon>
        <taxon>Rhodobacterales</taxon>
        <taxon>Roseobacteraceae</taxon>
        <taxon>Rubellimicrobium</taxon>
    </lineage>
</organism>
<dbReference type="RefSeq" id="WP_051521096.1">
    <property type="nucleotide sequence ID" value="NZ_KK088560.1"/>
</dbReference>
<dbReference type="Pfam" id="PF00034">
    <property type="entry name" value="Cytochrom_C"/>
    <property type="match status" value="1"/>
</dbReference>
<dbReference type="PATRIC" id="fig|442562.3.peg.4614"/>
<comment type="caution">
    <text evidence="7">The sequence shown here is derived from an EMBL/GenBank/DDBJ whole genome shotgun (WGS) entry which is preliminary data.</text>
</comment>
<keyword evidence="2 4" id="KW-0479">Metal-binding</keyword>
<dbReference type="InterPro" id="IPR009056">
    <property type="entry name" value="Cyt_c-like_dom"/>
</dbReference>
<dbReference type="Pfam" id="PF13442">
    <property type="entry name" value="Cytochrome_CBB3"/>
    <property type="match status" value="1"/>
</dbReference>
<dbReference type="InterPro" id="IPR051459">
    <property type="entry name" value="Cytochrome_c-type_DH"/>
</dbReference>
<dbReference type="OrthoDB" id="9811281at2"/>
<reference evidence="7 8" key="1">
    <citation type="submission" date="2013-02" db="EMBL/GenBank/DDBJ databases">
        <authorList>
            <person name="Fiebig A."/>
            <person name="Goeker M."/>
            <person name="Klenk H.-P.P."/>
        </authorList>
    </citation>
    <scope>NUCLEOTIDE SEQUENCE [LARGE SCALE GENOMIC DNA]</scope>
    <source>
        <strain evidence="7 8">DSM 19309</strain>
    </source>
</reference>
<dbReference type="GO" id="GO:0046872">
    <property type="term" value="F:metal ion binding"/>
    <property type="evidence" value="ECO:0007669"/>
    <property type="project" value="UniProtKB-KW"/>
</dbReference>
<feature type="domain" description="Cytochrome c" evidence="6">
    <location>
        <begin position="186"/>
        <end position="292"/>
    </location>
</feature>
<keyword evidence="3 4" id="KW-0408">Iron</keyword>
<dbReference type="PROSITE" id="PS51007">
    <property type="entry name" value="CYTC"/>
    <property type="match status" value="2"/>
</dbReference>
<dbReference type="EMBL" id="AOSK01000130">
    <property type="protein sequence ID" value="EYD73563.1"/>
    <property type="molecule type" value="Genomic_DNA"/>
</dbReference>
<dbReference type="PANTHER" id="PTHR35008">
    <property type="entry name" value="BLL4482 PROTEIN-RELATED"/>
    <property type="match status" value="1"/>
</dbReference>
<dbReference type="InterPro" id="IPR036909">
    <property type="entry name" value="Cyt_c-like_dom_sf"/>
</dbReference>
<evidence type="ECO:0000313" key="8">
    <source>
        <dbReference type="Proteomes" id="UP000019666"/>
    </source>
</evidence>